<evidence type="ECO:0000313" key="2">
    <source>
        <dbReference type="EMBL" id="KAG8189631.1"/>
    </source>
</evidence>
<comment type="caution">
    <text evidence="2">The sequence shown here is derived from an EMBL/GenBank/DDBJ whole genome shotgun (WGS) entry which is preliminary data.</text>
</comment>
<evidence type="ECO:0000313" key="3">
    <source>
        <dbReference type="Proteomes" id="UP000827092"/>
    </source>
</evidence>
<protein>
    <submittedName>
        <fullName evidence="2">Uncharacterized protein</fullName>
    </submittedName>
</protein>
<gene>
    <name evidence="2" type="ORF">JTE90_009562</name>
</gene>
<sequence>MIIKKNISSSTKNDKEFPYLSLHGLEVDRPFGRILYFVVHQGMFHHALAAGAFSGIRRGPEAALDSYELAVPGGVCVIFAATPHHARLVHVKTARSATHGHLTHPSSEDVDAGNHLGRNF</sequence>
<evidence type="ECO:0000256" key="1">
    <source>
        <dbReference type="SAM" id="MobiDB-lite"/>
    </source>
</evidence>
<keyword evidence="3" id="KW-1185">Reference proteome</keyword>
<proteinExistence type="predicted"/>
<dbReference type="Proteomes" id="UP000827092">
    <property type="component" value="Unassembled WGS sequence"/>
</dbReference>
<accession>A0AAV6V224</accession>
<organism evidence="2 3">
    <name type="scientific">Oedothorax gibbosus</name>
    <dbReference type="NCBI Taxonomy" id="931172"/>
    <lineage>
        <taxon>Eukaryota</taxon>
        <taxon>Metazoa</taxon>
        <taxon>Ecdysozoa</taxon>
        <taxon>Arthropoda</taxon>
        <taxon>Chelicerata</taxon>
        <taxon>Arachnida</taxon>
        <taxon>Araneae</taxon>
        <taxon>Araneomorphae</taxon>
        <taxon>Entelegynae</taxon>
        <taxon>Araneoidea</taxon>
        <taxon>Linyphiidae</taxon>
        <taxon>Erigoninae</taxon>
        <taxon>Oedothorax</taxon>
    </lineage>
</organism>
<feature type="region of interest" description="Disordered" evidence="1">
    <location>
        <begin position="99"/>
        <end position="120"/>
    </location>
</feature>
<reference evidence="2 3" key="1">
    <citation type="journal article" date="2022" name="Nat. Ecol. Evol.">
        <title>A masculinizing supergene underlies an exaggerated male reproductive morph in a spider.</title>
        <authorList>
            <person name="Hendrickx F."/>
            <person name="De Corte Z."/>
            <person name="Sonet G."/>
            <person name="Van Belleghem S.M."/>
            <person name="Kostlbacher S."/>
            <person name="Vangestel C."/>
        </authorList>
    </citation>
    <scope>NUCLEOTIDE SEQUENCE [LARGE SCALE GENOMIC DNA]</scope>
    <source>
        <strain evidence="2">W744_W776</strain>
    </source>
</reference>
<name>A0AAV6V224_9ARAC</name>
<dbReference type="AlphaFoldDB" id="A0AAV6V224"/>
<dbReference type="EMBL" id="JAFNEN010000209">
    <property type="protein sequence ID" value="KAG8189631.1"/>
    <property type="molecule type" value="Genomic_DNA"/>
</dbReference>